<dbReference type="AlphaFoldDB" id="F3GK63"/>
<protein>
    <submittedName>
        <fullName evidence="9">PqiB family protein</fullName>
    </submittedName>
</protein>
<dbReference type="InterPro" id="IPR051800">
    <property type="entry name" value="PqiA-PqiB_transport"/>
</dbReference>
<keyword evidence="2" id="KW-1003">Cell membrane</keyword>
<dbReference type="Proteomes" id="UP000004986">
    <property type="component" value="Unassembled WGS sequence"/>
</dbReference>
<keyword evidence="6 7" id="KW-0472">Membrane</keyword>
<name>F3GK63_PSESJ</name>
<evidence type="ECO:0000313" key="9">
    <source>
        <dbReference type="EMBL" id="EGH47466.1"/>
    </source>
</evidence>
<evidence type="ECO:0000256" key="4">
    <source>
        <dbReference type="ARBA" id="ARBA00022692"/>
    </source>
</evidence>
<evidence type="ECO:0000259" key="8">
    <source>
        <dbReference type="Pfam" id="PF02470"/>
    </source>
</evidence>
<organism evidence="9 10">
    <name type="scientific">Pseudomonas syringae pv. pisi str. 1704B</name>
    <dbReference type="NCBI Taxonomy" id="629263"/>
    <lineage>
        <taxon>Bacteria</taxon>
        <taxon>Pseudomonadati</taxon>
        <taxon>Pseudomonadota</taxon>
        <taxon>Gammaproteobacteria</taxon>
        <taxon>Pseudomonadales</taxon>
        <taxon>Pseudomonadaceae</taxon>
        <taxon>Pseudomonas</taxon>
        <taxon>Pseudomonas syringae</taxon>
    </lineage>
</organism>
<sequence>MSDSTLPPPASVPRPEVKRRRLRVSLIWLVPIVAAIIGISMALHDWMNIGPRITVSFLTAEGLEANKTQVKYKNVVIGMVTDISLSEDRTHVLATIELNTSATPFTRVDSRVSNIASPNSS</sequence>
<accession>F3GK63</accession>
<evidence type="ECO:0000313" key="10">
    <source>
        <dbReference type="Proteomes" id="UP000004986"/>
    </source>
</evidence>
<proteinExistence type="predicted"/>
<gene>
    <name evidence="9" type="ORF">PSYPI_36445</name>
</gene>
<evidence type="ECO:0000256" key="3">
    <source>
        <dbReference type="ARBA" id="ARBA00022519"/>
    </source>
</evidence>
<evidence type="ECO:0000256" key="1">
    <source>
        <dbReference type="ARBA" id="ARBA00004533"/>
    </source>
</evidence>
<keyword evidence="5 7" id="KW-1133">Transmembrane helix</keyword>
<reference evidence="9 10" key="1">
    <citation type="journal article" date="2011" name="PLoS Pathog.">
        <title>Dynamic evolution of pathogenicity revealed by sequencing and comparative genomics of 19 Pseudomonas syringae isolates.</title>
        <authorList>
            <person name="Baltrus D.A."/>
            <person name="Nishimura M.T."/>
            <person name="Romanchuk A."/>
            <person name="Chang J.H."/>
            <person name="Mukhtar M.S."/>
            <person name="Cherkis K."/>
            <person name="Roach J."/>
            <person name="Grant S.R."/>
            <person name="Jones C.D."/>
            <person name="Dangl J.L."/>
        </authorList>
    </citation>
    <scope>NUCLEOTIDE SEQUENCE [LARGE SCALE GENOMIC DNA]</scope>
    <source>
        <strain evidence="9 10">1704B</strain>
    </source>
</reference>
<dbReference type="PANTHER" id="PTHR30462">
    <property type="entry name" value="INTERMEMBRANE TRANSPORT PROTEIN PQIB-RELATED"/>
    <property type="match status" value="1"/>
</dbReference>
<feature type="transmembrane region" description="Helical" evidence="7">
    <location>
        <begin position="24"/>
        <end position="43"/>
    </location>
</feature>
<dbReference type="PANTHER" id="PTHR30462:SF2">
    <property type="entry name" value="INTERMEMBRANE TRANSPORT PROTEIN PQIB"/>
    <property type="match status" value="1"/>
</dbReference>
<evidence type="ECO:0000256" key="5">
    <source>
        <dbReference type="ARBA" id="ARBA00022989"/>
    </source>
</evidence>
<dbReference type="EMBL" id="AEAI01002250">
    <property type="protein sequence ID" value="EGH47466.1"/>
    <property type="molecule type" value="Genomic_DNA"/>
</dbReference>
<evidence type="ECO:0000256" key="6">
    <source>
        <dbReference type="ARBA" id="ARBA00023136"/>
    </source>
</evidence>
<feature type="domain" description="Mce/MlaD" evidence="8">
    <location>
        <begin position="50"/>
        <end position="112"/>
    </location>
</feature>
<dbReference type="HOGENOM" id="CLU_2202642_0_0_6"/>
<comment type="subcellular location">
    <subcellularLocation>
        <location evidence="1">Cell inner membrane</location>
    </subcellularLocation>
</comment>
<evidence type="ECO:0000256" key="2">
    <source>
        <dbReference type="ARBA" id="ARBA00022475"/>
    </source>
</evidence>
<dbReference type="Pfam" id="PF02470">
    <property type="entry name" value="MlaD"/>
    <property type="match status" value="1"/>
</dbReference>
<keyword evidence="4 7" id="KW-0812">Transmembrane</keyword>
<evidence type="ECO:0000256" key="7">
    <source>
        <dbReference type="SAM" id="Phobius"/>
    </source>
</evidence>
<keyword evidence="3" id="KW-0997">Cell inner membrane</keyword>
<dbReference type="BioCyc" id="PSYR629263:G11X0-6602-MONOMER"/>
<dbReference type="GO" id="GO:0005886">
    <property type="term" value="C:plasma membrane"/>
    <property type="evidence" value="ECO:0007669"/>
    <property type="project" value="UniProtKB-SubCell"/>
</dbReference>
<dbReference type="InterPro" id="IPR003399">
    <property type="entry name" value="Mce/MlaD"/>
</dbReference>
<keyword evidence="10" id="KW-1185">Reference proteome</keyword>
<comment type="caution">
    <text evidence="9">The sequence shown here is derived from an EMBL/GenBank/DDBJ whole genome shotgun (WGS) entry which is preliminary data.</text>
</comment>
<dbReference type="PATRIC" id="fig|629263.4.peg.5578"/>